<dbReference type="AlphaFoldDB" id="A0AAV9IXE1"/>
<dbReference type="Gene3D" id="1.10.287.110">
    <property type="entry name" value="DnaJ domain"/>
    <property type="match status" value="1"/>
</dbReference>
<dbReference type="Pfam" id="PF00226">
    <property type="entry name" value="DnaJ"/>
    <property type="match status" value="1"/>
</dbReference>
<dbReference type="InterPro" id="IPR016024">
    <property type="entry name" value="ARM-type_fold"/>
</dbReference>
<name>A0AAV9IXE1_CYACA</name>
<dbReference type="PROSITE" id="PS50076">
    <property type="entry name" value="DNAJ_2"/>
    <property type="match status" value="1"/>
</dbReference>
<dbReference type="InterPro" id="IPR001623">
    <property type="entry name" value="DnaJ_domain"/>
</dbReference>
<dbReference type="SUPFAM" id="SSF46565">
    <property type="entry name" value="Chaperone J-domain"/>
    <property type="match status" value="1"/>
</dbReference>
<dbReference type="GO" id="GO:0009507">
    <property type="term" value="C:chloroplast"/>
    <property type="evidence" value="ECO:0007669"/>
    <property type="project" value="TreeGrafter"/>
</dbReference>
<dbReference type="Gene3D" id="1.25.10.10">
    <property type="entry name" value="Leucine-rich Repeat Variant"/>
    <property type="match status" value="1"/>
</dbReference>
<dbReference type="Pfam" id="PF13646">
    <property type="entry name" value="HEAT_2"/>
    <property type="match status" value="1"/>
</dbReference>
<dbReference type="EMBL" id="JANCYW010000009">
    <property type="protein sequence ID" value="KAK4536791.1"/>
    <property type="molecule type" value="Genomic_DNA"/>
</dbReference>
<dbReference type="InterPro" id="IPR036869">
    <property type="entry name" value="J_dom_sf"/>
</dbReference>
<gene>
    <name evidence="2" type="ORF">CDCA_CDCA09G2816</name>
</gene>
<dbReference type="SUPFAM" id="SSF48371">
    <property type="entry name" value="ARM repeat"/>
    <property type="match status" value="1"/>
</dbReference>
<dbReference type="PROSITE" id="PS00636">
    <property type="entry name" value="DNAJ_1"/>
    <property type="match status" value="1"/>
</dbReference>
<sequence length="575" mass="63024">MAPGETGEAAQDVPQEDVDKFMGEVSGTRRGCLLSFTDTVVPTARRRPSLVGGHRGSCSPRAASRTRYRRAAFSRAPPRCLQLRCQDVTAESAGTVRSWARPTDFYELLGLSRSATAAEVKTAYRTMSRQWHPDVVGTSDATLRRFKALQRAYEVLSDATLRCVYDAAGLDGLEAYVSVEQRYQAVARMLEEMHSVNAGGSMRPEELDLLGESGDLAGLLAPAPPPAPETEGATAADAPNACPRSVDEAIANLHHPDYGYRYYALWWLSRFRVRQAEDALIRVLRESPDRTPLGGYPMRRRAAIALGNVGTPKALGALVQSLDCREDWQVRNRAAEAIAKVLAEHPGMPWQSPDAIALQHQLLALLETYAPPSDVAMAGSAAPPMFDLSSLDDEKRRRLEAIFAKRRQDELRARRLTHTPSLGVDLQSSAMTEPYEWLLKAAGQALVSMRAAGVTDSAFQERAPGVMRRFLDHDVPLVKYAAHKALYQATGDRRHAEALMQALAFGAEHHFSQRVLVRDLGELGCAEAASAIADCPMVENSFKIFALRRLLQSAQRAGAAEAYTVRILGHIDALL</sequence>
<dbReference type="PANTHER" id="PTHR45090:SF4">
    <property type="entry name" value="J DOMAIN-CONTAINING PROTEIN"/>
    <property type="match status" value="1"/>
</dbReference>
<dbReference type="Proteomes" id="UP001301350">
    <property type="component" value="Unassembled WGS sequence"/>
</dbReference>
<dbReference type="SMART" id="SM00271">
    <property type="entry name" value="DnaJ"/>
    <property type="match status" value="1"/>
</dbReference>
<dbReference type="PRINTS" id="PR00625">
    <property type="entry name" value="JDOMAIN"/>
</dbReference>
<evidence type="ECO:0000259" key="1">
    <source>
        <dbReference type="PROSITE" id="PS50076"/>
    </source>
</evidence>
<reference evidence="2 3" key="1">
    <citation type="submission" date="2022-07" db="EMBL/GenBank/DDBJ databases">
        <title>Genome-wide signatures of adaptation to extreme environments.</title>
        <authorList>
            <person name="Cho C.H."/>
            <person name="Yoon H.S."/>
        </authorList>
    </citation>
    <scope>NUCLEOTIDE SEQUENCE [LARGE SCALE GENOMIC DNA]</scope>
    <source>
        <strain evidence="2 3">DBV 063 E5</strain>
    </source>
</reference>
<organism evidence="2 3">
    <name type="scientific">Cyanidium caldarium</name>
    <name type="common">Red alga</name>
    <dbReference type="NCBI Taxonomy" id="2771"/>
    <lineage>
        <taxon>Eukaryota</taxon>
        <taxon>Rhodophyta</taxon>
        <taxon>Bangiophyceae</taxon>
        <taxon>Cyanidiales</taxon>
        <taxon>Cyanidiaceae</taxon>
        <taxon>Cyanidium</taxon>
    </lineage>
</organism>
<comment type="caution">
    <text evidence="2">The sequence shown here is derived from an EMBL/GenBank/DDBJ whole genome shotgun (WGS) entry which is preliminary data.</text>
</comment>
<dbReference type="InterPro" id="IPR011989">
    <property type="entry name" value="ARM-like"/>
</dbReference>
<evidence type="ECO:0000313" key="3">
    <source>
        <dbReference type="Proteomes" id="UP001301350"/>
    </source>
</evidence>
<dbReference type="PANTHER" id="PTHR45090">
    <property type="entry name" value="CHAPERONE PROTEIN DNAJ 20 CHLOROPLASTIC"/>
    <property type="match status" value="1"/>
</dbReference>
<dbReference type="InterPro" id="IPR018253">
    <property type="entry name" value="DnaJ_domain_CS"/>
</dbReference>
<feature type="domain" description="J" evidence="1">
    <location>
        <begin position="104"/>
        <end position="169"/>
    </location>
</feature>
<dbReference type="SMART" id="SM00567">
    <property type="entry name" value="EZ_HEAT"/>
    <property type="match status" value="3"/>
</dbReference>
<dbReference type="InterPro" id="IPR004155">
    <property type="entry name" value="PBS_lyase_HEAT"/>
</dbReference>
<accession>A0AAV9IXE1</accession>
<keyword evidence="3" id="KW-1185">Reference proteome</keyword>
<evidence type="ECO:0000313" key="2">
    <source>
        <dbReference type="EMBL" id="KAK4536791.1"/>
    </source>
</evidence>
<proteinExistence type="predicted"/>
<dbReference type="CDD" id="cd06257">
    <property type="entry name" value="DnaJ"/>
    <property type="match status" value="1"/>
</dbReference>
<dbReference type="InterPro" id="IPR053232">
    <property type="entry name" value="DnaJ_C/III_chloroplastic"/>
</dbReference>
<protein>
    <recommendedName>
        <fullName evidence="1">J domain-containing protein</fullName>
    </recommendedName>
</protein>